<reference evidence="10" key="1">
    <citation type="journal article" date="2023" name="Proc. Natl. Acad. Sci. U.S.A.">
        <title>Genomic and structural basis for evolution of tropane alkaloid biosynthesis.</title>
        <authorList>
            <person name="Wanga Y.-J."/>
            <person name="Taina T."/>
            <person name="Yua J.-Y."/>
            <person name="Lia J."/>
            <person name="Xua B."/>
            <person name="Chenc J."/>
            <person name="D'Auriad J.C."/>
            <person name="Huanga J.-P."/>
            <person name="Huanga S.-X."/>
        </authorList>
    </citation>
    <scope>NUCLEOTIDE SEQUENCE [LARGE SCALE GENOMIC DNA]</scope>
    <source>
        <strain evidence="10">cv. KIB-2019</strain>
    </source>
</reference>
<dbReference type="PROSITE" id="PS00292">
    <property type="entry name" value="CYCLINS"/>
    <property type="match status" value="1"/>
</dbReference>
<dbReference type="CDD" id="cd20544">
    <property type="entry name" value="CYCLIN_AtCycD-like_rpt2"/>
    <property type="match status" value="1"/>
</dbReference>
<dbReference type="InterPro" id="IPR039361">
    <property type="entry name" value="Cyclin"/>
</dbReference>
<dbReference type="PANTHER" id="PTHR10177">
    <property type="entry name" value="CYCLINS"/>
    <property type="match status" value="1"/>
</dbReference>
<evidence type="ECO:0000259" key="7">
    <source>
        <dbReference type="SMART" id="SM00385"/>
    </source>
</evidence>
<feature type="compositionally biased region" description="Basic residues" evidence="6">
    <location>
        <begin position="319"/>
        <end position="328"/>
    </location>
</feature>
<proteinExistence type="inferred from homology"/>
<dbReference type="Proteomes" id="UP001152561">
    <property type="component" value="Unassembled WGS sequence"/>
</dbReference>
<gene>
    <name evidence="9" type="ORF">K7X08_013776</name>
</gene>
<dbReference type="InterPro" id="IPR036915">
    <property type="entry name" value="Cyclin-like_sf"/>
</dbReference>
<dbReference type="EMBL" id="JAJAGQ010000016">
    <property type="protein sequence ID" value="KAJ8539524.1"/>
    <property type="molecule type" value="Genomic_DNA"/>
</dbReference>
<evidence type="ECO:0000256" key="1">
    <source>
        <dbReference type="ARBA" id="ARBA00009065"/>
    </source>
</evidence>
<dbReference type="OrthoDB" id="5590282at2759"/>
<protein>
    <recommendedName>
        <fullName evidence="11">Cyclin D3</fullName>
    </recommendedName>
</protein>
<sequence>MAHYHNQPNLPFLLDSLYCKNESFQVLEPKNSLLEQDLLWEEEELRTLLSKEQENQMYNVVINNPFLSVSRKEAVEWILESIGYHNFCAQTAILAVNYLDRFLLSFQSQSEKKPWMNQLVAVTCLSLAAKVEETQVPLLLDLQVVESRYLFEPRTIQRMELLVLSTLKWKMNLVTPFSFLDYFSRRLGLNSHICCELLRRCERVLLSTIIDCRFMCYLPSAMAAATMLHVIDKLEPCIGEDYQKQLLGILGIVKDNVTDCDKLIQEVATNIDFNSNKRKFGALPGSPIGVMDVSFSSDSSDDSWAVAASVSSSPEQLSKKTRTHEKEK</sequence>
<evidence type="ECO:0000256" key="6">
    <source>
        <dbReference type="SAM" id="MobiDB-lite"/>
    </source>
</evidence>
<evidence type="ECO:0000259" key="8">
    <source>
        <dbReference type="SMART" id="SM01332"/>
    </source>
</evidence>
<feature type="domain" description="Cyclin-like" evidence="7">
    <location>
        <begin position="76"/>
        <end position="165"/>
    </location>
</feature>
<evidence type="ECO:0000313" key="9">
    <source>
        <dbReference type="EMBL" id="KAJ8539524.1"/>
    </source>
</evidence>
<evidence type="ECO:0000256" key="5">
    <source>
        <dbReference type="RuleBase" id="RU000383"/>
    </source>
</evidence>
<accession>A0A9Q1LPE4</accession>
<dbReference type="AlphaFoldDB" id="A0A9Q1LPE4"/>
<evidence type="ECO:0008006" key="11">
    <source>
        <dbReference type="Google" id="ProtNLM"/>
    </source>
</evidence>
<keyword evidence="4" id="KW-0131">Cell cycle</keyword>
<evidence type="ECO:0000256" key="4">
    <source>
        <dbReference type="ARBA" id="ARBA00023306"/>
    </source>
</evidence>
<keyword evidence="2" id="KW-0132">Cell division</keyword>
<dbReference type="InterPro" id="IPR006671">
    <property type="entry name" value="Cyclin_N"/>
</dbReference>
<feature type="region of interest" description="Disordered" evidence="6">
    <location>
        <begin position="308"/>
        <end position="328"/>
    </location>
</feature>
<evidence type="ECO:0000256" key="3">
    <source>
        <dbReference type="ARBA" id="ARBA00023127"/>
    </source>
</evidence>
<dbReference type="InterPro" id="IPR048258">
    <property type="entry name" value="Cyclins_cyclin-box"/>
</dbReference>
<dbReference type="SMART" id="SM00385">
    <property type="entry name" value="CYCLIN"/>
    <property type="match status" value="1"/>
</dbReference>
<dbReference type="InterPro" id="IPR013763">
    <property type="entry name" value="Cyclin-like_dom"/>
</dbReference>
<name>A0A9Q1LPE4_9SOLA</name>
<evidence type="ECO:0000256" key="2">
    <source>
        <dbReference type="ARBA" id="ARBA00022618"/>
    </source>
</evidence>
<keyword evidence="10" id="KW-1185">Reference proteome</keyword>
<feature type="domain" description="Cyclin C-terminal" evidence="8">
    <location>
        <begin position="174"/>
        <end position="299"/>
    </location>
</feature>
<dbReference type="InterPro" id="IPR004367">
    <property type="entry name" value="Cyclin_C-dom"/>
</dbReference>
<organism evidence="9 10">
    <name type="scientific">Anisodus acutangulus</name>
    <dbReference type="NCBI Taxonomy" id="402998"/>
    <lineage>
        <taxon>Eukaryota</taxon>
        <taxon>Viridiplantae</taxon>
        <taxon>Streptophyta</taxon>
        <taxon>Embryophyta</taxon>
        <taxon>Tracheophyta</taxon>
        <taxon>Spermatophyta</taxon>
        <taxon>Magnoliopsida</taxon>
        <taxon>eudicotyledons</taxon>
        <taxon>Gunneridae</taxon>
        <taxon>Pentapetalae</taxon>
        <taxon>asterids</taxon>
        <taxon>lamiids</taxon>
        <taxon>Solanales</taxon>
        <taxon>Solanaceae</taxon>
        <taxon>Solanoideae</taxon>
        <taxon>Hyoscyameae</taxon>
        <taxon>Anisodus</taxon>
    </lineage>
</organism>
<comment type="similarity">
    <text evidence="1">Belongs to the cyclin family. Cyclin D subfamily.</text>
</comment>
<dbReference type="SMART" id="SM01332">
    <property type="entry name" value="Cyclin_C"/>
    <property type="match status" value="1"/>
</dbReference>
<dbReference type="GO" id="GO:0051301">
    <property type="term" value="P:cell division"/>
    <property type="evidence" value="ECO:0007669"/>
    <property type="project" value="UniProtKB-KW"/>
</dbReference>
<dbReference type="Gene3D" id="1.10.472.10">
    <property type="entry name" value="Cyclin-like"/>
    <property type="match status" value="2"/>
</dbReference>
<dbReference type="CDD" id="cd20543">
    <property type="entry name" value="CYCLIN_AtCycD-like_rpt1"/>
    <property type="match status" value="1"/>
</dbReference>
<dbReference type="SUPFAM" id="SSF47954">
    <property type="entry name" value="Cyclin-like"/>
    <property type="match status" value="2"/>
</dbReference>
<comment type="caution">
    <text evidence="9">The sequence shown here is derived from an EMBL/GenBank/DDBJ whole genome shotgun (WGS) entry which is preliminary data.</text>
</comment>
<dbReference type="Pfam" id="PF02984">
    <property type="entry name" value="Cyclin_C"/>
    <property type="match status" value="1"/>
</dbReference>
<keyword evidence="3 5" id="KW-0195">Cyclin</keyword>
<evidence type="ECO:0000313" key="10">
    <source>
        <dbReference type="Proteomes" id="UP001152561"/>
    </source>
</evidence>
<dbReference type="FunFam" id="1.10.472.10:FF:000060">
    <property type="entry name" value="D6-type cyclin"/>
    <property type="match status" value="1"/>
</dbReference>
<dbReference type="Pfam" id="PF00134">
    <property type="entry name" value="Cyclin_N"/>
    <property type="match status" value="1"/>
</dbReference>